<organism evidence="2 3">
    <name type="scientific">Petrolisthes cinctipes</name>
    <name type="common">Flat porcelain crab</name>
    <dbReference type="NCBI Taxonomy" id="88211"/>
    <lineage>
        <taxon>Eukaryota</taxon>
        <taxon>Metazoa</taxon>
        <taxon>Ecdysozoa</taxon>
        <taxon>Arthropoda</taxon>
        <taxon>Crustacea</taxon>
        <taxon>Multicrustacea</taxon>
        <taxon>Malacostraca</taxon>
        <taxon>Eumalacostraca</taxon>
        <taxon>Eucarida</taxon>
        <taxon>Decapoda</taxon>
        <taxon>Pleocyemata</taxon>
        <taxon>Anomura</taxon>
        <taxon>Galatheoidea</taxon>
        <taxon>Porcellanidae</taxon>
        <taxon>Petrolisthes</taxon>
    </lineage>
</organism>
<proteinExistence type="predicted"/>
<evidence type="ECO:0000313" key="3">
    <source>
        <dbReference type="Proteomes" id="UP001286313"/>
    </source>
</evidence>
<protein>
    <submittedName>
        <fullName evidence="2">Uncharacterized protein</fullName>
    </submittedName>
</protein>
<dbReference type="Proteomes" id="UP001286313">
    <property type="component" value="Unassembled WGS sequence"/>
</dbReference>
<comment type="caution">
    <text evidence="2">The sequence shown here is derived from an EMBL/GenBank/DDBJ whole genome shotgun (WGS) entry which is preliminary data.</text>
</comment>
<gene>
    <name evidence="2" type="ORF">Pcinc_039912</name>
</gene>
<dbReference type="EMBL" id="JAWQEG010006917">
    <property type="protein sequence ID" value="KAK3853553.1"/>
    <property type="molecule type" value="Genomic_DNA"/>
</dbReference>
<feature type="region of interest" description="Disordered" evidence="1">
    <location>
        <begin position="42"/>
        <end position="146"/>
    </location>
</feature>
<keyword evidence="3" id="KW-1185">Reference proteome</keyword>
<name>A0AAE1BMX6_PETCI</name>
<feature type="compositionally biased region" description="Basic and acidic residues" evidence="1">
    <location>
        <begin position="62"/>
        <end position="110"/>
    </location>
</feature>
<evidence type="ECO:0000256" key="1">
    <source>
        <dbReference type="SAM" id="MobiDB-lite"/>
    </source>
</evidence>
<dbReference type="AlphaFoldDB" id="A0AAE1BMX6"/>
<sequence length="241" mass="27811">MSLPTWRGYYVNPGRHRCPIDQYTEPSLSGCLPIIISAKGRLPYPNDHPPSSLALQGTRGQIGRERRRKGEKEGGRERKRKGEERGRKERRKGEKERREEERERRREGGKERKRKGGKGGEYVDSSSLALLPPTHSPHSQSGQGRTRGFRLYESCSLMRSPVMVVFKDSIMVFKDSIVVFKDSIIVFKDSIMVFKDITIVFKDITIVFKDITIVFKDNTKDHRILRTTLYSIQGQHHRIQG</sequence>
<reference evidence="2" key="1">
    <citation type="submission" date="2023-10" db="EMBL/GenBank/DDBJ databases">
        <title>Genome assemblies of two species of porcelain crab, Petrolisthes cinctipes and Petrolisthes manimaculis (Anomura: Porcellanidae).</title>
        <authorList>
            <person name="Angst P."/>
        </authorList>
    </citation>
    <scope>NUCLEOTIDE SEQUENCE</scope>
    <source>
        <strain evidence="2">PB745_01</strain>
        <tissue evidence="2">Gill</tissue>
    </source>
</reference>
<evidence type="ECO:0000313" key="2">
    <source>
        <dbReference type="EMBL" id="KAK3853553.1"/>
    </source>
</evidence>
<accession>A0AAE1BMX6</accession>